<protein>
    <submittedName>
        <fullName evidence="9">Mechanosensitive ion channel domain-containing protein</fullName>
    </submittedName>
</protein>
<dbReference type="Gene3D" id="2.60.120.10">
    <property type="entry name" value="Jelly Rolls"/>
    <property type="match status" value="1"/>
</dbReference>
<dbReference type="InterPro" id="IPR014710">
    <property type="entry name" value="RmlC-like_jellyroll"/>
</dbReference>
<dbReference type="Gene3D" id="2.30.30.60">
    <property type="match status" value="1"/>
</dbReference>
<dbReference type="PANTHER" id="PTHR30221:SF1">
    <property type="entry name" value="SMALL-CONDUCTANCE MECHANOSENSITIVE CHANNEL"/>
    <property type="match status" value="1"/>
</dbReference>
<dbReference type="PROSITE" id="PS50042">
    <property type="entry name" value="CNMP_BINDING_3"/>
    <property type="match status" value="1"/>
</dbReference>
<dbReference type="InterPro" id="IPR010920">
    <property type="entry name" value="LSM_dom_sf"/>
</dbReference>
<feature type="transmembrane region" description="Helical" evidence="7">
    <location>
        <begin position="47"/>
        <end position="66"/>
    </location>
</feature>
<dbReference type="Pfam" id="PF00027">
    <property type="entry name" value="cNMP_binding"/>
    <property type="match status" value="1"/>
</dbReference>
<proteinExistence type="inferred from homology"/>
<feature type="domain" description="Cyclic nucleotide-binding" evidence="8">
    <location>
        <begin position="361"/>
        <end position="468"/>
    </location>
</feature>
<dbReference type="InterPro" id="IPR011066">
    <property type="entry name" value="MscS_channel_C_sf"/>
</dbReference>
<accession>A0ABU5TQ08</accession>
<organism evidence="9 10">
    <name type="scientific">Pseudanabaena galeata UHCC 0370</name>
    <dbReference type="NCBI Taxonomy" id="3110310"/>
    <lineage>
        <taxon>Bacteria</taxon>
        <taxon>Bacillati</taxon>
        <taxon>Cyanobacteriota</taxon>
        <taxon>Cyanophyceae</taxon>
        <taxon>Pseudanabaenales</taxon>
        <taxon>Pseudanabaenaceae</taxon>
        <taxon>Pseudanabaena</taxon>
    </lineage>
</organism>
<evidence type="ECO:0000256" key="5">
    <source>
        <dbReference type="ARBA" id="ARBA00022989"/>
    </source>
</evidence>
<dbReference type="SUPFAM" id="SSF50182">
    <property type="entry name" value="Sm-like ribonucleoproteins"/>
    <property type="match status" value="1"/>
</dbReference>
<dbReference type="Proteomes" id="UP001301388">
    <property type="component" value="Unassembled WGS sequence"/>
</dbReference>
<evidence type="ECO:0000313" key="9">
    <source>
        <dbReference type="EMBL" id="MEA5480386.1"/>
    </source>
</evidence>
<keyword evidence="4 7" id="KW-0812">Transmembrane</keyword>
<dbReference type="SUPFAM" id="SSF82861">
    <property type="entry name" value="Mechanosensitive channel protein MscS (YggB), transmembrane region"/>
    <property type="match status" value="1"/>
</dbReference>
<gene>
    <name evidence="9" type="ORF">VB774_22360</name>
</gene>
<evidence type="ECO:0000256" key="4">
    <source>
        <dbReference type="ARBA" id="ARBA00022692"/>
    </source>
</evidence>
<dbReference type="CDD" id="cd00038">
    <property type="entry name" value="CAP_ED"/>
    <property type="match status" value="1"/>
</dbReference>
<dbReference type="SUPFAM" id="SSF51206">
    <property type="entry name" value="cAMP-binding domain-like"/>
    <property type="match status" value="1"/>
</dbReference>
<dbReference type="RefSeq" id="WP_323263391.1">
    <property type="nucleotide sequence ID" value="NZ_JAYGIE010000121.1"/>
</dbReference>
<evidence type="ECO:0000259" key="8">
    <source>
        <dbReference type="PROSITE" id="PS50042"/>
    </source>
</evidence>
<keyword evidence="6 7" id="KW-0472">Membrane</keyword>
<dbReference type="InterPro" id="IPR023408">
    <property type="entry name" value="MscS_beta-dom_sf"/>
</dbReference>
<dbReference type="InterPro" id="IPR011014">
    <property type="entry name" value="MscS_channel_TM-2"/>
</dbReference>
<dbReference type="Pfam" id="PF00924">
    <property type="entry name" value="MS_channel_2nd"/>
    <property type="match status" value="1"/>
</dbReference>
<feature type="transmembrane region" description="Helical" evidence="7">
    <location>
        <begin position="114"/>
        <end position="134"/>
    </location>
</feature>
<dbReference type="InterPro" id="IPR000595">
    <property type="entry name" value="cNMP-bd_dom"/>
</dbReference>
<dbReference type="InterPro" id="IPR006685">
    <property type="entry name" value="MscS_channel_2nd"/>
</dbReference>
<evidence type="ECO:0000256" key="7">
    <source>
        <dbReference type="SAM" id="Phobius"/>
    </source>
</evidence>
<feature type="transmembrane region" description="Helical" evidence="7">
    <location>
        <begin position="6"/>
        <end position="27"/>
    </location>
</feature>
<keyword evidence="10" id="KW-1185">Reference proteome</keyword>
<keyword evidence="3" id="KW-1003">Cell membrane</keyword>
<dbReference type="InterPro" id="IPR045275">
    <property type="entry name" value="MscS_archaea/bacteria_type"/>
</dbReference>
<evidence type="ECO:0000256" key="2">
    <source>
        <dbReference type="ARBA" id="ARBA00008017"/>
    </source>
</evidence>
<comment type="caution">
    <text evidence="9">The sequence shown here is derived from an EMBL/GenBank/DDBJ whole genome shotgun (WGS) entry which is preliminary data.</text>
</comment>
<feature type="transmembrane region" description="Helical" evidence="7">
    <location>
        <begin position="81"/>
        <end position="102"/>
    </location>
</feature>
<sequence>MLQPSANYLFIWAIALIVGLALSVIILGEVIYRLQHRRRPLAATLQVVRNLVLPMLAFMLFIQYVLQRPASDDIVKSVQTLFWICVLHAALSLLNAVIFEQAKADTWRARVPKLLIDLFRLFLVLLGTAIVLATVWNADLAGLVTALGVSSIVIGLALQDTLGSVMSGIALLFERPFSVGDWLTVGGVTGQVIDINWRAVRLQTFDREMIIIPHKLIGNEIIRNFSRPIAIHAERIRHGFSYNDPPNLAKHVLLTTALETEGILKDPEPEIFTISYDDFAITYEVKFYISDYCDIESIRDRFMSRIWYAAQRNSLTIPFPIRTLYHFHGPTSQAQGTSKKFTESLQSLPSFVPLQNPDSAADGIDLQHYGAGEKVIWQGVSNNALYIVIAGKAMMTVCDRDHLEHELLTIKTGEFFGEMTLFSGEPSPISVTAIADLEVMMLSASAVNQMIDRQPSFAREISQILETRRRVVNTIPPIQG</sequence>
<evidence type="ECO:0000313" key="10">
    <source>
        <dbReference type="Proteomes" id="UP001301388"/>
    </source>
</evidence>
<dbReference type="Gene3D" id="3.30.70.100">
    <property type="match status" value="1"/>
</dbReference>
<evidence type="ECO:0000256" key="6">
    <source>
        <dbReference type="ARBA" id="ARBA00023136"/>
    </source>
</evidence>
<evidence type="ECO:0000256" key="3">
    <source>
        <dbReference type="ARBA" id="ARBA00022475"/>
    </source>
</evidence>
<dbReference type="SMART" id="SM00100">
    <property type="entry name" value="cNMP"/>
    <property type="match status" value="1"/>
</dbReference>
<dbReference type="PANTHER" id="PTHR30221">
    <property type="entry name" value="SMALL-CONDUCTANCE MECHANOSENSITIVE CHANNEL"/>
    <property type="match status" value="1"/>
</dbReference>
<keyword evidence="5 7" id="KW-1133">Transmembrane helix</keyword>
<dbReference type="SUPFAM" id="SSF82689">
    <property type="entry name" value="Mechanosensitive channel protein MscS (YggB), C-terminal domain"/>
    <property type="match status" value="1"/>
</dbReference>
<dbReference type="EMBL" id="JAYGIE010000121">
    <property type="protein sequence ID" value="MEA5480386.1"/>
    <property type="molecule type" value="Genomic_DNA"/>
</dbReference>
<dbReference type="Gene3D" id="1.10.287.1260">
    <property type="match status" value="1"/>
</dbReference>
<comment type="similarity">
    <text evidence="2">Belongs to the MscS (TC 1.A.23) family.</text>
</comment>
<comment type="subcellular location">
    <subcellularLocation>
        <location evidence="1">Cell membrane</location>
        <topology evidence="1">Multi-pass membrane protein</topology>
    </subcellularLocation>
</comment>
<dbReference type="InterPro" id="IPR018490">
    <property type="entry name" value="cNMP-bd_dom_sf"/>
</dbReference>
<dbReference type="InterPro" id="IPR049278">
    <property type="entry name" value="MS_channel_C"/>
</dbReference>
<reference evidence="9 10" key="1">
    <citation type="submission" date="2023-12" db="EMBL/GenBank/DDBJ databases">
        <title>Baltic Sea Cyanobacteria.</title>
        <authorList>
            <person name="Delbaje E."/>
            <person name="Fewer D.P."/>
            <person name="Shishido T.K."/>
        </authorList>
    </citation>
    <scope>NUCLEOTIDE SEQUENCE [LARGE SCALE GENOMIC DNA]</scope>
    <source>
        <strain evidence="9 10">UHCC 0370</strain>
    </source>
</reference>
<name>A0ABU5TQ08_9CYAN</name>
<evidence type="ECO:0000256" key="1">
    <source>
        <dbReference type="ARBA" id="ARBA00004651"/>
    </source>
</evidence>
<dbReference type="Pfam" id="PF21082">
    <property type="entry name" value="MS_channel_3rd"/>
    <property type="match status" value="1"/>
</dbReference>